<organism evidence="3 4">
    <name type="scientific">Nitrosomonas nitrosa</name>
    <dbReference type="NCBI Taxonomy" id="52442"/>
    <lineage>
        <taxon>Bacteria</taxon>
        <taxon>Pseudomonadati</taxon>
        <taxon>Pseudomonadota</taxon>
        <taxon>Betaproteobacteria</taxon>
        <taxon>Nitrosomonadales</taxon>
        <taxon>Nitrosomonadaceae</taxon>
        <taxon>Nitrosomonas</taxon>
    </lineage>
</organism>
<evidence type="ECO:0000259" key="2">
    <source>
        <dbReference type="Pfam" id="PF07589"/>
    </source>
</evidence>
<sequence length="379" mass="39209">MKKIKNRFKLLTLGLAIGISGGGIFSSPSAHALAIINTYNFSGSATVTDSQNTGAQTKTTNNNAALGTTAINQFDSSLGVLTGVTVNLTSIQTQTTQTTSTAGGGSGANTNVTSSGTATSSVKLEGAGISYQSANLAVTDDCAGKRKDDCTGAASSNSQNVNTSASPSDLNTFTGTGDITLTRTATTLEATQLSNVFTGTESTQGTVGWDGQLQVTYDYLLHAAPSFSETTQVLVLDVDFGTLAIGGSATQSFDLFNLASINRTGLDLDSWIETDLDNKFAIDDLSFTNLSQGASSNGLITFDTSNAGNFNASFVLNLSDANIGASDSWHHYQLTLNIRGIVGETTSSPAQVNDIPEPGMLALLSIGLFGLLGLTRRRN</sequence>
<feature type="compositionally biased region" description="Polar residues" evidence="1">
    <location>
        <begin position="153"/>
        <end position="169"/>
    </location>
</feature>
<dbReference type="Proteomes" id="UP000601736">
    <property type="component" value="Unassembled WGS sequence"/>
</dbReference>
<dbReference type="EMBL" id="CAJNAP010000013">
    <property type="protein sequence ID" value="CAE6505659.1"/>
    <property type="molecule type" value="Genomic_DNA"/>
</dbReference>
<dbReference type="NCBIfam" id="TIGR02595">
    <property type="entry name" value="PEP_CTERM"/>
    <property type="match status" value="1"/>
</dbReference>
<dbReference type="InterPro" id="IPR013424">
    <property type="entry name" value="Ice-binding_C"/>
</dbReference>
<protein>
    <submittedName>
        <fullName evidence="3">PEP-CTERM sorting domain-containing protein</fullName>
    </submittedName>
</protein>
<evidence type="ECO:0000313" key="4">
    <source>
        <dbReference type="Proteomes" id="UP000601736"/>
    </source>
</evidence>
<gene>
    <name evidence="3" type="ORF">NMYAN_200022</name>
</gene>
<evidence type="ECO:0000313" key="3">
    <source>
        <dbReference type="EMBL" id="CAE6505659.1"/>
    </source>
</evidence>
<name>A0A8H8Z0C6_9PROT</name>
<comment type="caution">
    <text evidence="3">The sequence shown here is derived from an EMBL/GenBank/DDBJ whole genome shotgun (WGS) entry which is preliminary data.</text>
</comment>
<feature type="domain" description="Ice-binding protein C-terminal" evidence="2">
    <location>
        <begin position="355"/>
        <end position="377"/>
    </location>
</feature>
<dbReference type="NCBIfam" id="NF033208">
    <property type="entry name" value="choice_anch_E"/>
    <property type="match status" value="1"/>
</dbReference>
<proteinExistence type="predicted"/>
<accession>A0A8H8Z0C6</accession>
<feature type="region of interest" description="Disordered" evidence="1">
    <location>
        <begin position="148"/>
        <end position="169"/>
    </location>
</feature>
<dbReference type="AlphaFoldDB" id="A0A8H8Z0C6"/>
<dbReference type="RefSeq" id="WP_204799796.1">
    <property type="nucleotide sequence ID" value="NZ_CAJNAP010000013.1"/>
</dbReference>
<dbReference type="Pfam" id="PF07589">
    <property type="entry name" value="PEP-CTERM"/>
    <property type="match status" value="1"/>
</dbReference>
<reference evidence="3" key="1">
    <citation type="submission" date="2021-02" db="EMBL/GenBank/DDBJ databases">
        <authorList>
            <person name="Han P."/>
        </authorList>
    </citation>
    <scope>NUCLEOTIDE SEQUENCE</scope>
    <source>
        <strain evidence="3">Nitrosomonas nitrosa 18-3D</strain>
    </source>
</reference>
<evidence type="ECO:0000256" key="1">
    <source>
        <dbReference type="SAM" id="MobiDB-lite"/>
    </source>
</evidence>